<dbReference type="PANTHER" id="PTHR43107:SF15">
    <property type="entry name" value="FATTY ACID TRANSPORT PROTEIN 3, ISOFORM A"/>
    <property type="match status" value="1"/>
</dbReference>
<evidence type="ECO:0000256" key="14">
    <source>
        <dbReference type="ARBA" id="ARBA00051585"/>
    </source>
</evidence>
<dbReference type="FunFam" id="3.30.300.30:FF:000002">
    <property type="entry name" value="Long-chain fatty acid transport protein 1"/>
    <property type="match status" value="1"/>
</dbReference>
<dbReference type="InterPro" id="IPR020845">
    <property type="entry name" value="AMP-binding_CS"/>
</dbReference>
<dbReference type="InterPro" id="IPR000873">
    <property type="entry name" value="AMP-dep_synth/lig_dom"/>
</dbReference>
<dbReference type="SUPFAM" id="SSF56801">
    <property type="entry name" value="Acetyl-CoA synthetase-like"/>
    <property type="match status" value="1"/>
</dbReference>
<keyword evidence="20" id="KW-1185">Reference proteome</keyword>
<comment type="function">
    <text evidence="15">Acyl-CoA synthetase required for both the import of long chain fatty acids (LCFAs) (C14-C18) and the activation very long chain fatty acids (VLCFAs) (C20-C26) by esterification of the fatty acids into metabolically active CoA-thioesters for subsequent degradation or incorporation into phospholipids. The transport and fatty acyl-CoA synthetase activities are genetically separable and are thus independent activities. Esterifies VLCFAs in the peroxisome matrix. The VLCFAs are actively transported into peroxisomes by a PXA1-PXA2 heterodimeric transporter in the peroxisomal membrane.</text>
</comment>
<keyword evidence="6" id="KW-0812">Transmembrane</keyword>
<dbReference type="Proteomes" id="UP000723463">
    <property type="component" value="Unassembled WGS sequence"/>
</dbReference>
<evidence type="ECO:0000256" key="12">
    <source>
        <dbReference type="ARBA" id="ARBA00023140"/>
    </source>
</evidence>
<evidence type="ECO:0000256" key="11">
    <source>
        <dbReference type="ARBA" id="ARBA00023136"/>
    </source>
</evidence>
<keyword evidence="7" id="KW-0547">Nucleotide-binding</keyword>
<name>A0A9P6JYD6_9FUNG</name>
<dbReference type="GO" id="GO:0004467">
    <property type="term" value="F:long-chain fatty acid-CoA ligase activity"/>
    <property type="evidence" value="ECO:0007669"/>
    <property type="project" value="TreeGrafter"/>
</dbReference>
<evidence type="ECO:0000256" key="3">
    <source>
        <dbReference type="ARBA" id="ARBA00022448"/>
    </source>
</evidence>
<evidence type="ECO:0000256" key="1">
    <source>
        <dbReference type="ARBA" id="ARBA00004651"/>
    </source>
</evidence>
<evidence type="ECO:0000256" key="5">
    <source>
        <dbReference type="ARBA" id="ARBA00022598"/>
    </source>
</evidence>
<dbReference type="InterPro" id="IPR045851">
    <property type="entry name" value="AMP-bd_C_sf"/>
</dbReference>
<evidence type="ECO:0000256" key="13">
    <source>
        <dbReference type="ARBA" id="ARBA00046271"/>
    </source>
</evidence>
<evidence type="ECO:0000256" key="16">
    <source>
        <dbReference type="ARBA" id="ARBA00068795"/>
    </source>
</evidence>
<comment type="caution">
    <text evidence="19">The sequence shown here is derived from an EMBL/GenBank/DDBJ whole genome shotgun (WGS) entry which is preliminary data.</text>
</comment>
<keyword evidence="11" id="KW-0472">Membrane</keyword>
<dbReference type="NCBIfam" id="NF006134">
    <property type="entry name" value="PRK08279.1"/>
    <property type="match status" value="1"/>
</dbReference>
<dbReference type="GO" id="GO:0005778">
    <property type="term" value="C:peroxisomal membrane"/>
    <property type="evidence" value="ECO:0007669"/>
    <property type="project" value="UniProtKB-SubCell"/>
</dbReference>
<proteinExistence type="inferred from homology"/>
<keyword evidence="8" id="KW-0067">ATP-binding</keyword>
<sequence length="928" mass="102907">MPQDDGVLGIKTRAITSETQERFMNPKKYGWNKSDEVCLLDQYHLSNISANILGTKSEAYNLKRPPLKRSKGATPKDGNDSIVILWSTDVVEDAAEVLVMDTDWDYITSDGQPGCSHWDDNVGYGAEEGDSDDLTDAAKVGRKVKTMLGLITEYDLHKPALVKRVVKAQLDKIDIGQPDNFIIYLVTAQGPYPDTTATVETIREQAFNKSKFPEMEYGAAAKIVNVLRLFVAKSQVAPAGEPGSRHPSRFVILLTPFAMIANSTLQTAGYHKFTRRICPIPLGTLTHPLSLNAAVIYEVLASRGKGHFDVLESAVPVIAAAVPAAMYVGSKFAIPRDAKLAKGLIKAKLGYRTYEKNDTINIAYRFEETCKKHPNREALVFEGRSYTFQDIQQESNRFGNWLLSKGVKRGEIVALFMQNKPEFLFCWLGINKIGATGAFINTNLAGKPLTHSLRTATASILVMDAELPIPISNVLDEVIEMGYNVYSYGGPQQHDFATPIDLSLVSDSALPRSLRKKTTANDIAMLIYTSGTTGLPKAGRFSHARANVAAHFWTSFYHFNENDRLYIALPLYHSAGAVLGICVAWVTGATVVLARKFSTSSFWDECRSNKVTVIQYIGEICRYLLNAPPSPMDKTHTIRMAHGNGMRPDVWNRFRDRFGIPLIGEWYASTEGTGILTNYNTGPNGAGAIGYRGTLARTVDKGLKIARFDIQTEELIRNKNGRCIECAADEPGELLTIIDSSDPTRAFQGYHKNASANSKKVVSDAFKVGDQYFRTGDILRRDADGYFYFGDRVGDTFRWKSENVSTAEVSEVLSTYPDCIEVNIYGVQIPGHDGRAGMAAIVSKGTMNWDDFAKFALKNLPKYSVPIFIRKVPEMEITGTFKQRKVELVNEGMDPTKIKDEMLWLDGHSYKPFKSPEHSRVVSGKAKL</sequence>
<accession>A0A9P6JYD6</accession>
<dbReference type="GO" id="GO:0005324">
    <property type="term" value="F:long-chain fatty acid transmembrane transporter activity"/>
    <property type="evidence" value="ECO:0007669"/>
    <property type="project" value="TreeGrafter"/>
</dbReference>
<dbReference type="GO" id="GO:0005811">
    <property type="term" value="C:lipid droplet"/>
    <property type="evidence" value="ECO:0007669"/>
    <property type="project" value="TreeGrafter"/>
</dbReference>
<dbReference type="FunFam" id="3.40.50.12780:FF:000019">
    <property type="entry name" value="Long-chain fatty acid transporter"/>
    <property type="match status" value="1"/>
</dbReference>
<keyword evidence="3" id="KW-0813">Transport</keyword>
<dbReference type="GO" id="GO:0044539">
    <property type="term" value="P:long-chain fatty acid import into cell"/>
    <property type="evidence" value="ECO:0007669"/>
    <property type="project" value="TreeGrafter"/>
</dbReference>
<dbReference type="PROSITE" id="PS00455">
    <property type="entry name" value="AMP_BINDING"/>
    <property type="match status" value="1"/>
</dbReference>
<evidence type="ECO:0000256" key="17">
    <source>
        <dbReference type="ARBA" id="ARBA00078285"/>
    </source>
</evidence>
<comment type="catalytic activity">
    <reaction evidence="14">
        <text>a very long-chain fatty acid + ATP + CoA = a very long-chain fatty acyl-CoA + AMP + diphosphate</text>
        <dbReference type="Rhea" id="RHEA:54536"/>
        <dbReference type="ChEBI" id="CHEBI:30616"/>
        <dbReference type="ChEBI" id="CHEBI:33019"/>
        <dbReference type="ChEBI" id="CHEBI:57287"/>
        <dbReference type="ChEBI" id="CHEBI:58950"/>
        <dbReference type="ChEBI" id="CHEBI:138261"/>
        <dbReference type="ChEBI" id="CHEBI:456215"/>
    </reaction>
</comment>
<keyword evidence="12" id="KW-0576">Peroxisome</keyword>
<keyword evidence="5" id="KW-0436">Ligase</keyword>
<comment type="subcellular location">
    <subcellularLocation>
        <location evidence="1">Cell membrane</location>
        <topology evidence="1">Multi-pass membrane protein</topology>
    </subcellularLocation>
    <subcellularLocation>
        <location evidence="13">Peroxisome membrane</location>
    </subcellularLocation>
</comment>
<keyword evidence="9" id="KW-1133">Transmembrane helix</keyword>
<reference evidence="19" key="1">
    <citation type="journal article" date="2020" name="Fungal Divers.">
        <title>Resolving the Mortierellaceae phylogeny through synthesis of multi-gene phylogenetics and phylogenomics.</title>
        <authorList>
            <person name="Vandepol N."/>
            <person name="Liber J."/>
            <person name="Desiro A."/>
            <person name="Na H."/>
            <person name="Kennedy M."/>
            <person name="Barry K."/>
            <person name="Grigoriev I.V."/>
            <person name="Miller A.N."/>
            <person name="O'Donnell K."/>
            <person name="Stajich J.E."/>
            <person name="Bonito G."/>
        </authorList>
    </citation>
    <scope>NUCLEOTIDE SEQUENCE</scope>
    <source>
        <strain evidence="19">NRRL 2591</strain>
    </source>
</reference>
<dbReference type="InterPro" id="IPR042099">
    <property type="entry name" value="ANL_N_sf"/>
</dbReference>
<dbReference type="PANTHER" id="PTHR43107">
    <property type="entry name" value="LONG-CHAIN FATTY ACID TRANSPORT PROTEIN"/>
    <property type="match status" value="1"/>
</dbReference>
<evidence type="ECO:0000256" key="9">
    <source>
        <dbReference type="ARBA" id="ARBA00022989"/>
    </source>
</evidence>
<keyword evidence="4" id="KW-1003">Cell membrane</keyword>
<keyword evidence="10" id="KW-0445">Lipid transport</keyword>
<dbReference type="Pfam" id="PF00501">
    <property type="entry name" value="AMP-binding"/>
    <property type="match status" value="1"/>
</dbReference>
<evidence type="ECO:0000256" key="15">
    <source>
        <dbReference type="ARBA" id="ARBA00060276"/>
    </source>
</evidence>
<comment type="similarity">
    <text evidence="2">Belongs to the ATP-dependent AMP-binding enzyme family.</text>
</comment>
<evidence type="ECO:0000256" key="6">
    <source>
        <dbReference type="ARBA" id="ARBA00022692"/>
    </source>
</evidence>
<dbReference type="Gene3D" id="3.30.300.30">
    <property type="match status" value="1"/>
</dbReference>
<dbReference type="GO" id="GO:0005524">
    <property type="term" value="F:ATP binding"/>
    <property type="evidence" value="ECO:0007669"/>
    <property type="project" value="UniProtKB-KW"/>
</dbReference>
<evidence type="ECO:0000313" key="19">
    <source>
        <dbReference type="EMBL" id="KAF9537721.1"/>
    </source>
</evidence>
<evidence type="ECO:0000256" key="7">
    <source>
        <dbReference type="ARBA" id="ARBA00022741"/>
    </source>
</evidence>
<feature type="domain" description="AMP-dependent synthetase/ligase" evidence="18">
    <location>
        <begin position="366"/>
        <end position="690"/>
    </location>
</feature>
<evidence type="ECO:0000313" key="20">
    <source>
        <dbReference type="Proteomes" id="UP000723463"/>
    </source>
</evidence>
<evidence type="ECO:0000259" key="18">
    <source>
        <dbReference type="Pfam" id="PF00501"/>
    </source>
</evidence>
<evidence type="ECO:0000256" key="4">
    <source>
        <dbReference type="ARBA" id="ARBA00022475"/>
    </source>
</evidence>
<evidence type="ECO:0000256" key="2">
    <source>
        <dbReference type="ARBA" id="ARBA00006432"/>
    </source>
</evidence>
<dbReference type="Gene3D" id="3.40.50.12780">
    <property type="entry name" value="N-terminal domain of ligase-like"/>
    <property type="match status" value="1"/>
</dbReference>
<dbReference type="GO" id="GO:0009898">
    <property type="term" value="C:cytoplasmic side of plasma membrane"/>
    <property type="evidence" value="ECO:0007669"/>
    <property type="project" value="TreeGrafter"/>
</dbReference>
<protein>
    <recommendedName>
        <fullName evidence="16">Very long-chain fatty acid transport protein</fullName>
    </recommendedName>
    <alternativeName>
        <fullName evidence="17">Very-long-chain acyl-CoA synthetase</fullName>
    </alternativeName>
</protein>
<dbReference type="AlphaFoldDB" id="A0A9P6JYD6"/>
<evidence type="ECO:0000256" key="8">
    <source>
        <dbReference type="ARBA" id="ARBA00022840"/>
    </source>
</evidence>
<organism evidence="19 20">
    <name type="scientific">Mortierella hygrophila</name>
    <dbReference type="NCBI Taxonomy" id="979708"/>
    <lineage>
        <taxon>Eukaryota</taxon>
        <taxon>Fungi</taxon>
        <taxon>Fungi incertae sedis</taxon>
        <taxon>Mucoromycota</taxon>
        <taxon>Mortierellomycotina</taxon>
        <taxon>Mortierellomycetes</taxon>
        <taxon>Mortierellales</taxon>
        <taxon>Mortierellaceae</taxon>
        <taxon>Mortierella</taxon>
    </lineage>
</organism>
<dbReference type="EMBL" id="JAAAXW010000369">
    <property type="protein sequence ID" value="KAF9537721.1"/>
    <property type="molecule type" value="Genomic_DNA"/>
</dbReference>
<gene>
    <name evidence="19" type="ORF">EC957_007724</name>
</gene>
<evidence type="ECO:0000256" key="10">
    <source>
        <dbReference type="ARBA" id="ARBA00023055"/>
    </source>
</evidence>